<sequence length="228" mass="26560">QFAEKVMEQSNIEVDIPFRELGFNGVPFRQNVLMQPTTECLVHLTDTPFLVVTLPDVELALLERVSFGLKNFDLVFVFKNHNLQPVHINSIPMNSLEHIKDWLDSMDVAYAEAPVNFNWNNLLKVVKEDPIGFYEMGGWNFARGDDVEQQDEEHVSSESGSEFNDEQFNESESNESDFEDDEEFDEDDDAEEDEDEEDEDGLDWDDLEEQTRREEKEKEKKRILLEGN</sequence>
<evidence type="ECO:0000256" key="1">
    <source>
        <dbReference type="ARBA" id="ARBA00010779"/>
    </source>
</evidence>
<evidence type="ECO:0000313" key="13">
    <source>
        <dbReference type="EMBL" id="RKP16223.1"/>
    </source>
</evidence>
<comment type="subcellular location">
    <subcellularLocation>
        <location evidence="10">Nucleus</location>
    </subcellularLocation>
    <subcellularLocation>
        <location evidence="10">Chromosome</location>
    </subcellularLocation>
</comment>
<evidence type="ECO:0000256" key="4">
    <source>
        <dbReference type="ARBA" id="ARBA00022763"/>
    </source>
</evidence>
<organism evidence="13 14">
    <name type="scientific">Rozella allomycis (strain CSF55)</name>
    <dbReference type="NCBI Taxonomy" id="988480"/>
    <lineage>
        <taxon>Eukaryota</taxon>
        <taxon>Fungi</taxon>
        <taxon>Fungi incertae sedis</taxon>
        <taxon>Cryptomycota</taxon>
        <taxon>Cryptomycota incertae sedis</taxon>
        <taxon>Rozella</taxon>
    </lineage>
</organism>
<keyword evidence="2 10" id="KW-0158">Chromosome</keyword>
<evidence type="ECO:0000256" key="9">
    <source>
        <dbReference type="ARBA" id="ARBA00023242"/>
    </source>
</evidence>
<evidence type="ECO:0000256" key="2">
    <source>
        <dbReference type="ARBA" id="ARBA00022454"/>
    </source>
</evidence>
<keyword evidence="9 10" id="KW-0539">Nucleus</keyword>
<dbReference type="PANTHER" id="PTHR13980:SF15">
    <property type="entry name" value="FACT COMPLEX SUBUNIT SPT16"/>
    <property type="match status" value="1"/>
</dbReference>
<evidence type="ECO:0000256" key="5">
    <source>
        <dbReference type="ARBA" id="ARBA00023015"/>
    </source>
</evidence>
<dbReference type="GO" id="GO:0006281">
    <property type="term" value="P:DNA repair"/>
    <property type="evidence" value="ECO:0007669"/>
    <property type="project" value="UniProtKB-UniRule"/>
</dbReference>
<dbReference type="GO" id="GO:0006368">
    <property type="term" value="P:transcription elongation by RNA polymerase II"/>
    <property type="evidence" value="ECO:0007669"/>
    <property type="project" value="TreeGrafter"/>
</dbReference>
<feature type="region of interest" description="Disordered" evidence="11">
    <location>
        <begin position="147"/>
        <end position="228"/>
    </location>
</feature>
<dbReference type="EMBL" id="ML006812">
    <property type="protein sequence ID" value="RKP16223.1"/>
    <property type="molecule type" value="Genomic_DNA"/>
</dbReference>
<dbReference type="SMART" id="SM01287">
    <property type="entry name" value="Rtt106"/>
    <property type="match status" value="1"/>
</dbReference>
<evidence type="ECO:0000256" key="6">
    <source>
        <dbReference type="ARBA" id="ARBA00023054"/>
    </source>
</evidence>
<feature type="compositionally biased region" description="Basic and acidic residues" evidence="11">
    <location>
        <begin position="209"/>
        <end position="228"/>
    </location>
</feature>
<accession>A0A4P9YAE3</accession>
<comment type="subunit">
    <text evidence="10">Component of the FACT complex.</text>
</comment>
<name>A0A4P9YAE3_ROZAC</name>
<feature type="non-terminal residue" evidence="13">
    <location>
        <position position="1"/>
    </location>
</feature>
<feature type="domain" description="Histone chaperone RTT106/FACT complex subunit SPT16-like middle" evidence="12">
    <location>
        <begin position="23"/>
        <end position="113"/>
    </location>
</feature>
<dbReference type="Pfam" id="PF08512">
    <property type="entry name" value="Rttp106-like_middle"/>
    <property type="match status" value="1"/>
</dbReference>
<evidence type="ECO:0000256" key="10">
    <source>
        <dbReference type="RuleBase" id="RU367052"/>
    </source>
</evidence>
<dbReference type="InterPro" id="IPR011993">
    <property type="entry name" value="PH-like_dom_sf"/>
</dbReference>
<reference evidence="14" key="1">
    <citation type="journal article" date="2018" name="Nat. Microbiol.">
        <title>Leveraging single-cell genomics to expand the fungal tree of life.</title>
        <authorList>
            <person name="Ahrendt S.R."/>
            <person name="Quandt C.A."/>
            <person name="Ciobanu D."/>
            <person name="Clum A."/>
            <person name="Salamov A."/>
            <person name="Andreopoulos B."/>
            <person name="Cheng J.F."/>
            <person name="Woyke T."/>
            <person name="Pelin A."/>
            <person name="Henrissat B."/>
            <person name="Reynolds N.K."/>
            <person name="Benny G.L."/>
            <person name="Smith M.E."/>
            <person name="James T.Y."/>
            <person name="Grigoriev I.V."/>
        </authorList>
    </citation>
    <scope>NUCLEOTIDE SEQUENCE [LARGE SCALE GENOMIC DNA]</scope>
    <source>
        <strain evidence="14">CSF55</strain>
    </source>
</reference>
<dbReference type="PANTHER" id="PTHR13980">
    <property type="entry name" value="CDC68 RELATED"/>
    <property type="match status" value="1"/>
</dbReference>
<dbReference type="Gene3D" id="2.30.29.30">
    <property type="entry name" value="Pleckstrin-homology domain (PH domain)/Phosphotyrosine-binding domain (PTB)"/>
    <property type="match status" value="1"/>
</dbReference>
<proteinExistence type="inferred from homology"/>
<evidence type="ECO:0000259" key="12">
    <source>
        <dbReference type="SMART" id="SM01287"/>
    </source>
</evidence>
<gene>
    <name evidence="13" type="ORF">ROZALSC1DRAFT_25521</name>
</gene>
<dbReference type="GO" id="GO:0031491">
    <property type="term" value="F:nucleosome binding"/>
    <property type="evidence" value="ECO:0007669"/>
    <property type="project" value="TreeGrafter"/>
</dbReference>
<keyword evidence="4 10" id="KW-0227">DNA damage</keyword>
<dbReference type="InterPro" id="IPR040258">
    <property type="entry name" value="Spt16"/>
</dbReference>
<keyword evidence="6" id="KW-0175">Coiled coil</keyword>
<dbReference type="AlphaFoldDB" id="A0A4P9YAE3"/>
<dbReference type="InterPro" id="IPR013719">
    <property type="entry name" value="RTT106/SPT16-like_middle_dom"/>
</dbReference>
<dbReference type="FunFam" id="2.30.29.30:FF:000017">
    <property type="entry name" value="FACT complex subunit SPT16"/>
    <property type="match status" value="1"/>
</dbReference>
<evidence type="ECO:0000256" key="3">
    <source>
        <dbReference type="ARBA" id="ARBA00022705"/>
    </source>
</evidence>
<dbReference type="GO" id="GO:0035101">
    <property type="term" value="C:FACT complex"/>
    <property type="evidence" value="ECO:0007669"/>
    <property type="project" value="UniProtKB-UniRule"/>
</dbReference>
<evidence type="ECO:0000256" key="7">
    <source>
        <dbReference type="ARBA" id="ARBA00023163"/>
    </source>
</evidence>
<keyword evidence="7 10" id="KW-0804">Transcription</keyword>
<protein>
    <recommendedName>
        <fullName evidence="10">FACT complex subunit</fullName>
    </recommendedName>
</protein>
<keyword evidence="3 10" id="KW-0235">DNA replication</keyword>
<dbReference type="GO" id="GO:0006260">
    <property type="term" value="P:DNA replication"/>
    <property type="evidence" value="ECO:0007669"/>
    <property type="project" value="UniProtKB-KW"/>
</dbReference>
<evidence type="ECO:0000313" key="14">
    <source>
        <dbReference type="Proteomes" id="UP000281549"/>
    </source>
</evidence>
<feature type="compositionally biased region" description="Acidic residues" evidence="11">
    <location>
        <begin position="163"/>
        <end position="208"/>
    </location>
</feature>
<keyword evidence="5 10" id="KW-0805">Transcription regulation</keyword>
<evidence type="ECO:0000256" key="11">
    <source>
        <dbReference type="SAM" id="MobiDB-lite"/>
    </source>
</evidence>
<keyword evidence="8 10" id="KW-0234">DNA repair</keyword>
<comment type="similarity">
    <text evidence="1 10">Belongs to the peptidase M24 family. SPT16 subfamily.</text>
</comment>
<evidence type="ECO:0000256" key="8">
    <source>
        <dbReference type="ARBA" id="ARBA00023204"/>
    </source>
</evidence>
<comment type="function">
    <text evidence="10">Component of the FACT complex, a general chromatin factor that acts to reorganize nucleosomes. The FACT complex is involved in multiple processes that require DNA as a template such as mRNA elongation, DNA replication and DNA repair. During transcription elongation the FACT complex acts as a histone chaperone that both destabilizes and restores nucleosomal structure. It facilitates the passage of RNA polymerase II and transcription by promoting the dissociation of one histone H2A-H2B dimer from the nucleosome, then subsequently promotes the reestablishment of the nucleosome following the passage of RNA polymerase II.</text>
</comment>
<dbReference type="Proteomes" id="UP000281549">
    <property type="component" value="Unassembled WGS sequence"/>
</dbReference>